<organism evidence="8 9">
    <name type="scientific">Suipraeoptans intestinalis</name>
    <dbReference type="NCBI Taxonomy" id="2606628"/>
    <lineage>
        <taxon>Bacteria</taxon>
        <taxon>Bacillati</taxon>
        <taxon>Bacillota</taxon>
        <taxon>Clostridia</taxon>
        <taxon>Lachnospirales</taxon>
        <taxon>Lachnospiraceae</taxon>
        <taxon>Suipraeoptans</taxon>
    </lineage>
</organism>
<evidence type="ECO:0000256" key="6">
    <source>
        <dbReference type="PROSITE-ProRule" id="PRU10137"/>
    </source>
</evidence>
<feature type="active site" description="O-(5'-phospho-DNA)-serine intermediate" evidence="5 6">
    <location>
        <position position="9"/>
    </location>
</feature>
<accession>A0A6N7V119</accession>
<evidence type="ECO:0000256" key="4">
    <source>
        <dbReference type="ARBA" id="ARBA00023172"/>
    </source>
</evidence>
<evidence type="ECO:0000256" key="2">
    <source>
        <dbReference type="ARBA" id="ARBA00022908"/>
    </source>
</evidence>
<keyword evidence="2" id="KW-0229">DNA integration</keyword>
<proteinExistence type="inferred from homology"/>
<gene>
    <name evidence="8" type="ORF">FYJ34_06015</name>
</gene>
<dbReference type="SMART" id="SM00857">
    <property type="entry name" value="Resolvase"/>
    <property type="match status" value="1"/>
</dbReference>
<name>A0A6N7V119_9FIRM</name>
<comment type="similarity">
    <text evidence="1">Belongs to the site-specific recombinase resolvase family.</text>
</comment>
<evidence type="ECO:0000259" key="7">
    <source>
        <dbReference type="PROSITE" id="PS51736"/>
    </source>
</evidence>
<dbReference type="PROSITE" id="PS00397">
    <property type="entry name" value="RECOMBINASES_1"/>
    <property type="match status" value="1"/>
</dbReference>
<reference evidence="8 9" key="1">
    <citation type="submission" date="2019-08" db="EMBL/GenBank/DDBJ databases">
        <title>In-depth cultivation of the pig gut microbiome towards novel bacterial diversity and tailored functional studies.</title>
        <authorList>
            <person name="Wylensek D."/>
            <person name="Hitch T.C.A."/>
            <person name="Clavel T."/>
        </authorList>
    </citation>
    <scope>NUCLEOTIDE SEQUENCE [LARGE SCALE GENOMIC DNA]</scope>
    <source>
        <strain evidence="8 9">68-1-5</strain>
    </source>
</reference>
<dbReference type="AlphaFoldDB" id="A0A6N7V119"/>
<keyword evidence="3" id="KW-0238">DNA-binding</keyword>
<keyword evidence="9" id="KW-1185">Reference proteome</keyword>
<protein>
    <submittedName>
        <fullName evidence="8">Recombinase family protein</fullName>
    </submittedName>
</protein>
<sequence length="204" mass="24119">MKYGYARVSTREQNIDRQLSAILKEGIAQDRIYVDKASGKDFNCRKYKRMIRKLKEGDELYIKSIDRLGRNYDEIIKEWNRITKEKKTEIIVLDFPLLDTRSKAKDLTGKFMADIVLQILSYVAQIERENIRQRQREGIVEAKKRGIKFGRPRRQMPDNFQEVLALWKEGRISLRKGADLLNVSHTMFSKWIKAYHGGEKHKEL</sequence>
<evidence type="ECO:0000313" key="8">
    <source>
        <dbReference type="EMBL" id="MSR93830.1"/>
    </source>
</evidence>
<dbReference type="InterPro" id="IPR036162">
    <property type="entry name" value="Resolvase-like_N_sf"/>
</dbReference>
<evidence type="ECO:0000313" key="9">
    <source>
        <dbReference type="Proteomes" id="UP000434409"/>
    </source>
</evidence>
<dbReference type="Pfam" id="PF00239">
    <property type="entry name" value="Resolvase"/>
    <property type="match status" value="1"/>
</dbReference>
<dbReference type="InterPro" id="IPR006119">
    <property type="entry name" value="Resolv_N"/>
</dbReference>
<keyword evidence="4" id="KW-0233">DNA recombination</keyword>
<dbReference type="RefSeq" id="WP_154477060.1">
    <property type="nucleotide sequence ID" value="NZ_VULY01000018.1"/>
</dbReference>
<evidence type="ECO:0000256" key="1">
    <source>
        <dbReference type="ARBA" id="ARBA00009913"/>
    </source>
</evidence>
<feature type="domain" description="Resolvase/invertase-type recombinase catalytic" evidence="7">
    <location>
        <begin position="1"/>
        <end position="146"/>
    </location>
</feature>
<evidence type="ECO:0000256" key="3">
    <source>
        <dbReference type="ARBA" id="ARBA00023125"/>
    </source>
</evidence>
<dbReference type="EMBL" id="VULY01000018">
    <property type="protein sequence ID" value="MSR93830.1"/>
    <property type="molecule type" value="Genomic_DNA"/>
</dbReference>
<evidence type="ECO:0000256" key="5">
    <source>
        <dbReference type="PIRSR" id="PIRSR606118-50"/>
    </source>
</evidence>
<dbReference type="SUPFAM" id="SSF53041">
    <property type="entry name" value="Resolvase-like"/>
    <property type="match status" value="1"/>
</dbReference>
<dbReference type="CDD" id="cd03768">
    <property type="entry name" value="SR_ResInv"/>
    <property type="match status" value="1"/>
</dbReference>
<dbReference type="GO" id="GO:0003677">
    <property type="term" value="F:DNA binding"/>
    <property type="evidence" value="ECO:0007669"/>
    <property type="project" value="UniProtKB-KW"/>
</dbReference>
<dbReference type="PANTHER" id="PTHR30461:SF26">
    <property type="entry name" value="RESOLVASE HOMOLOG YNEB"/>
    <property type="match status" value="1"/>
</dbReference>
<dbReference type="InterPro" id="IPR050639">
    <property type="entry name" value="SSR_resolvase"/>
</dbReference>
<dbReference type="Gene3D" id="3.40.50.1390">
    <property type="entry name" value="Resolvase, N-terminal catalytic domain"/>
    <property type="match status" value="1"/>
</dbReference>
<dbReference type="GO" id="GO:0015074">
    <property type="term" value="P:DNA integration"/>
    <property type="evidence" value="ECO:0007669"/>
    <property type="project" value="UniProtKB-KW"/>
</dbReference>
<dbReference type="GO" id="GO:0000150">
    <property type="term" value="F:DNA strand exchange activity"/>
    <property type="evidence" value="ECO:0007669"/>
    <property type="project" value="InterPro"/>
</dbReference>
<dbReference type="PROSITE" id="PS51736">
    <property type="entry name" value="RECOMBINASES_3"/>
    <property type="match status" value="1"/>
</dbReference>
<dbReference type="InterPro" id="IPR006118">
    <property type="entry name" value="Recombinase_CS"/>
</dbReference>
<dbReference type="Proteomes" id="UP000434409">
    <property type="component" value="Unassembled WGS sequence"/>
</dbReference>
<comment type="caution">
    <text evidence="8">The sequence shown here is derived from an EMBL/GenBank/DDBJ whole genome shotgun (WGS) entry which is preliminary data.</text>
</comment>
<dbReference type="PANTHER" id="PTHR30461">
    <property type="entry name" value="DNA-INVERTASE FROM LAMBDOID PROPHAGE"/>
    <property type="match status" value="1"/>
</dbReference>